<evidence type="ECO:0000313" key="5">
    <source>
        <dbReference type="Proteomes" id="UP000242287"/>
    </source>
</evidence>
<dbReference type="Pfam" id="PF20153">
    <property type="entry name" value="DUF6535"/>
    <property type="match status" value="1"/>
</dbReference>
<protein>
    <recommendedName>
        <fullName evidence="3">DUF6535 domain-containing protein</fullName>
    </recommendedName>
</protein>
<evidence type="ECO:0000256" key="1">
    <source>
        <dbReference type="SAM" id="MobiDB-lite"/>
    </source>
</evidence>
<evidence type="ECO:0000256" key="2">
    <source>
        <dbReference type="SAM" id="Phobius"/>
    </source>
</evidence>
<dbReference type="InterPro" id="IPR045338">
    <property type="entry name" value="DUF6535"/>
</dbReference>
<reference evidence="4 5" key="1">
    <citation type="submission" date="2014-02" db="EMBL/GenBank/DDBJ databases">
        <title>Transposable element dynamics among asymbiotic and ectomycorrhizal Amanita fungi.</title>
        <authorList>
            <consortium name="DOE Joint Genome Institute"/>
            <person name="Hess J."/>
            <person name="Skrede I."/>
            <person name="Wolfe B."/>
            <person name="LaButti K."/>
            <person name="Ohm R.A."/>
            <person name="Grigoriev I.V."/>
            <person name="Pringle A."/>
        </authorList>
    </citation>
    <scope>NUCLEOTIDE SEQUENCE [LARGE SCALE GENOMIC DNA]</scope>
    <source>
        <strain evidence="4 5">SKay4041</strain>
    </source>
</reference>
<feature type="transmembrane region" description="Helical" evidence="2">
    <location>
        <begin position="258"/>
        <end position="279"/>
    </location>
</feature>
<keyword evidence="2" id="KW-1133">Transmembrane helix</keyword>
<evidence type="ECO:0000313" key="4">
    <source>
        <dbReference type="EMBL" id="PFH48304.1"/>
    </source>
</evidence>
<feature type="compositionally biased region" description="Polar residues" evidence="1">
    <location>
        <begin position="15"/>
        <end position="26"/>
    </location>
</feature>
<feature type="compositionally biased region" description="Basic and acidic residues" evidence="1">
    <location>
        <begin position="1"/>
        <end position="14"/>
    </location>
</feature>
<name>A0A2A9NG63_9AGAR</name>
<feature type="compositionally biased region" description="Basic and acidic residues" evidence="1">
    <location>
        <begin position="48"/>
        <end position="58"/>
    </location>
</feature>
<organism evidence="4 5">
    <name type="scientific">Amanita thiersii Skay4041</name>
    <dbReference type="NCBI Taxonomy" id="703135"/>
    <lineage>
        <taxon>Eukaryota</taxon>
        <taxon>Fungi</taxon>
        <taxon>Dikarya</taxon>
        <taxon>Basidiomycota</taxon>
        <taxon>Agaricomycotina</taxon>
        <taxon>Agaricomycetes</taxon>
        <taxon>Agaricomycetidae</taxon>
        <taxon>Agaricales</taxon>
        <taxon>Pluteineae</taxon>
        <taxon>Amanitaceae</taxon>
        <taxon>Amanita</taxon>
    </lineage>
</organism>
<dbReference type="EMBL" id="KZ302068">
    <property type="protein sequence ID" value="PFH48304.1"/>
    <property type="molecule type" value="Genomic_DNA"/>
</dbReference>
<feature type="region of interest" description="Disordered" evidence="1">
    <location>
        <begin position="1"/>
        <end position="64"/>
    </location>
</feature>
<gene>
    <name evidence="4" type="ORF">AMATHDRAFT_180716</name>
</gene>
<sequence>MDHASWADTERKSDINTLNPDSVDNQQDAEHVGGHRRRMGDSSCSFEYRSEPSEKPWECGEPLRYPLPKSSENPLGAIYDRMKKYDKIMCDAWKDEIEKLLIFAGLFSATLTAFVVESYKWLQEDNTATTVQLLTQISLQLNSNSNPPIAKQAVFSPDPRSIRINIFWFLSLVLCLSTVVFGILCTQWLREYIRDHPLPPDHAIPERQMHYEGLIAWKVPETIAVLPVILQLSVILFFIGILDLLWSLDFIVATVISAVMGLFLIVLIFTTIAPVFQAIYELESPSLYQCPYKSPQSWIFFQFVVNIIRIVTRTVITAIENFHGKLYRVSPLSPLSTWERTMQAMRVYSWTEYGRVVRDHRGQHARDKGKPDVTDTEALGKAFVWILRTLSPIQNQDIVQDVFHSLDSALPREISHRVMNIWGDSFNLPRIIWEDYNNRALEYDALLLNFLTLYSTRTKCYNLLDELRVRCINSTKTDLSRNSYFWYLSSMRTVDLSRARGKPKPPGISAEAIALEVVLQEFVAMTICSNIKLPFVTSFISSLAHTAMHVRVTRQNILLHQRIRGLSVMMMDYIANEALCAIETGDANAVLHLQVEFRRLLWPEHLSCLLRIDAWERKIDELMGTVPTSVVPKITSFVSRTLVQAAEQKEMIVIGGIRGRLKQLGFDQESIE</sequence>
<dbReference type="Proteomes" id="UP000242287">
    <property type="component" value="Unassembled WGS sequence"/>
</dbReference>
<evidence type="ECO:0000259" key="3">
    <source>
        <dbReference type="Pfam" id="PF20153"/>
    </source>
</evidence>
<feature type="transmembrane region" description="Helical" evidence="2">
    <location>
        <begin position="223"/>
        <end position="246"/>
    </location>
</feature>
<proteinExistence type="predicted"/>
<dbReference type="AlphaFoldDB" id="A0A2A9NG63"/>
<feature type="transmembrane region" description="Helical" evidence="2">
    <location>
        <begin position="166"/>
        <end position="189"/>
    </location>
</feature>
<dbReference type="OrthoDB" id="2756178at2759"/>
<feature type="domain" description="DUF6535" evidence="3">
    <location>
        <begin position="79"/>
        <end position="247"/>
    </location>
</feature>
<keyword evidence="2" id="KW-0812">Transmembrane</keyword>
<keyword evidence="5" id="KW-1185">Reference proteome</keyword>
<accession>A0A2A9NG63</accession>
<keyword evidence="2" id="KW-0472">Membrane</keyword>